<gene>
    <name evidence="3" type="ORF">SAMN05444363_2277</name>
</gene>
<keyword evidence="4" id="KW-1185">Reference proteome</keyword>
<organism evidence="3 4">
    <name type="scientific">Flavobacterium terrae</name>
    <dbReference type="NCBI Taxonomy" id="415425"/>
    <lineage>
        <taxon>Bacteria</taxon>
        <taxon>Pseudomonadati</taxon>
        <taxon>Bacteroidota</taxon>
        <taxon>Flavobacteriia</taxon>
        <taxon>Flavobacteriales</taxon>
        <taxon>Flavobacteriaceae</taxon>
        <taxon>Flavobacterium</taxon>
    </lineage>
</organism>
<name>A0A1M6FPR1_9FLAO</name>
<dbReference type="InterPro" id="IPR028974">
    <property type="entry name" value="TSP_type-3_rpt"/>
</dbReference>
<dbReference type="InterPro" id="IPR026444">
    <property type="entry name" value="Secre_tail"/>
</dbReference>
<sequence length="505" mass="55647">MKQKYILFIIFSLLVFKGKAQNNYSVAPIPFQPFIGSLTPLNALDDMYSNIIPLPFSFDFYGVTYNQMIVSTNGFINFTTTSAGGVSPWSFSQQIPNASFPVTNSILGCFEDLYNNSGTGSITYGVYGTAPYRKFVVYFNDQPHFSCNTIAISSFQMILSETANTIDVQLIERQPCLGWNSGRGVMGIVKDGANALAAPGRNTGSWTANNEAWRFYRAGYYPNYSFVRCDDDTDGYQVFNLSVAANDLVPANPSSVIFYSTLTDAQADTNSITNQTAYTNNSNPQIIYAKENGIIKTVTLSVFDCNVDADNDGVSSSTEDVNNDTNLANDDTDFDGIPNYLDNDDDGDLVLTNIEYVFGKNVSALLDTDNDGIPNYLDNDDDGDGSLTFLEDYNHDGNPVNDDTNFNNIPDYLDQAVTLGVSQVRIDDNAILMYPNPATSMLNILNKTTENVMLIEIYNSNGSRAKSINSTQSLTTIPVSDLQSGVYFVKVIMNNQVVNYKFIKD</sequence>
<dbReference type="SUPFAM" id="SSF103647">
    <property type="entry name" value="TSP type-3 repeat"/>
    <property type="match status" value="1"/>
</dbReference>
<evidence type="ECO:0000259" key="2">
    <source>
        <dbReference type="Pfam" id="PF18962"/>
    </source>
</evidence>
<dbReference type="NCBIfam" id="TIGR04183">
    <property type="entry name" value="Por_Secre_tail"/>
    <property type="match status" value="1"/>
</dbReference>
<reference evidence="4" key="1">
    <citation type="submission" date="2016-11" db="EMBL/GenBank/DDBJ databases">
        <authorList>
            <person name="Varghese N."/>
            <person name="Submissions S."/>
        </authorList>
    </citation>
    <scope>NUCLEOTIDE SEQUENCE [LARGE SCALE GENOMIC DNA]</scope>
    <source>
        <strain evidence="4">DSM 18829</strain>
    </source>
</reference>
<dbReference type="Pfam" id="PF18962">
    <property type="entry name" value="Por_Secre_tail"/>
    <property type="match status" value="1"/>
</dbReference>
<evidence type="ECO:0000313" key="3">
    <source>
        <dbReference type="EMBL" id="SHI99653.1"/>
    </source>
</evidence>
<dbReference type="AlphaFoldDB" id="A0A1M6FPR1"/>
<dbReference type="Proteomes" id="UP000184488">
    <property type="component" value="Unassembled WGS sequence"/>
</dbReference>
<dbReference type="EMBL" id="FQZI01000004">
    <property type="protein sequence ID" value="SHI99653.1"/>
    <property type="molecule type" value="Genomic_DNA"/>
</dbReference>
<dbReference type="GO" id="GO:0005509">
    <property type="term" value="F:calcium ion binding"/>
    <property type="evidence" value="ECO:0007669"/>
    <property type="project" value="InterPro"/>
</dbReference>
<dbReference type="OrthoDB" id="9765926at2"/>
<evidence type="ECO:0000256" key="1">
    <source>
        <dbReference type="ARBA" id="ARBA00022729"/>
    </source>
</evidence>
<feature type="domain" description="Secretion system C-terminal sorting" evidence="2">
    <location>
        <begin position="433"/>
        <end position="503"/>
    </location>
</feature>
<protein>
    <submittedName>
        <fullName evidence="3">Por secretion system C-terminal sorting domain-containing protein</fullName>
    </submittedName>
</protein>
<evidence type="ECO:0000313" key="4">
    <source>
        <dbReference type="Proteomes" id="UP000184488"/>
    </source>
</evidence>
<accession>A0A1M6FPR1</accession>
<proteinExistence type="predicted"/>
<keyword evidence="1" id="KW-0732">Signal</keyword>
<dbReference type="RefSeq" id="WP_073311525.1">
    <property type="nucleotide sequence ID" value="NZ_FQZI01000004.1"/>
</dbReference>
<dbReference type="STRING" id="415425.SAMN05444363_2277"/>